<dbReference type="GO" id="GO:0046872">
    <property type="term" value="F:metal ion binding"/>
    <property type="evidence" value="ECO:0007669"/>
    <property type="project" value="UniProtKB-KW"/>
</dbReference>
<dbReference type="GO" id="GO:0005737">
    <property type="term" value="C:cytoplasm"/>
    <property type="evidence" value="ECO:0000318"/>
    <property type="project" value="GO_Central"/>
</dbReference>
<dbReference type="GO" id="GO:0005634">
    <property type="term" value="C:nucleus"/>
    <property type="evidence" value="ECO:0000318"/>
    <property type="project" value="GO_Central"/>
</dbReference>
<evidence type="ECO:0000256" key="3">
    <source>
        <dbReference type="SAM" id="MobiDB-lite"/>
    </source>
</evidence>
<feature type="compositionally biased region" description="Basic and acidic residues" evidence="3">
    <location>
        <begin position="323"/>
        <end position="339"/>
    </location>
</feature>
<gene>
    <name evidence="4" type="ORF">KFL_000140660</name>
</gene>
<feature type="region of interest" description="Disordered" evidence="3">
    <location>
        <begin position="215"/>
        <end position="290"/>
    </location>
</feature>
<reference evidence="4 5" key="1">
    <citation type="journal article" date="2014" name="Nat. Commun.">
        <title>Klebsormidium flaccidum genome reveals primary factors for plant terrestrial adaptation.</title>
        <authorList>
            <person name="Hori K."/>
            <person name="Maruyama F."/>
            <person name="Fujisawa T."/>
            <person name="Togashi T."/>
            <person name="Yamamoto N."/>
            <person name="Seo M."/>
            <person name="Sato S."/>
            <person name="Yamada T."/>
            <person name="Mori H."/>
            <person name="Tajima N."/>
            <person name="Moriyama T."/>
            <person name="Ikeuchi M."/>
            <person name="Watanabe M."/>
            <person name="Wada H."/>
            <person name="Kobayashi K."/>
            <person name="Saito M."/>
            <person name="Masuda T."/>
            <person name="Sasaki-Sekimoto Y."/>
            <person name="Mashiguchi K."/>
            <person name="Awai K."/>
            <person name="Shimojima M."/>
            <person name="Masuda S."/>
            <person name="Iwai M."/>
            <person name="Nobusawa T."/>
            <person name="Narise T."/>
            <person name="Kondo S."/>
            <person name="Saito H."/>
            <person name="Sato R."/>
            <person name="Murakawa M."/>
            <person name="Ihara Y."/>
            <person name="Oshima-Yamada Y."/>
            <person name="Ohtaka K."/>
            <person name="Satoh M."/>
            <person name="Sonobe K."/>
            <person name="Ishii M."/>
            <person name="Ohtani R."/>
            <person name="Kanamori-Sato M."/>
            <person name="Honoki R."/>
            <person name="Miyazaki D."/>
            <person name="Mochizuki H."/>
            <person name="Umetsu J."/>
            <person name="Higashi K."/>
            <person name="Shibata D."/>
            <person name="Kamiya Y."/>
            <person name="Sato N."/>
            <person name="Nakamura Y."/>
            <person name="Tabata S."/>
            <person name="Ida S."/>
            <person name="Kurokawa K."/>
            <person name="Ohta H."/>
        </authorList>
    </citation>
    <scope>NUCLEOTIDE SEQUENCE [LARGE SCALE GENOMIC DNA]</scope>
    <source>
        <strain evidence="4 5">NIES-2285</strain>
    </source>
</reference>
<dbReference type="GO" id="GO:0008251">
    <property type="term" value="F:tRNA-specific adenosine deaminase activity"/>
    <property type="evidence" value="ECO:0007669"/>
    <property type="project" value="InterPro"/>
</dbReference>
<evidence type="ECO:0000256" key="2">
    <source>
        <dbReference type="ARBA" id="ARBA00038160"/>
    </source>
</evidence>
<dbReference type="PANTHER" id="PTHR11079">
    <property type="entry name" value="CYTOSINE DEAMINASE FAMILY MEMBER"/>
    <property type="match status" value="1"/>
</dbReference>
<name>A0A1Y1HJ55_KLENI</name>
<feature type="compositionally biased region" description="Polar residues" evidence="3">
    <location>
        <begin position="362"/>
        <end position="378"/>
    </location>
</feature>
<accession>A0A1Y1HJ55</accession>
<feature type="compositionally biased region" description="Low complexity" evidence="3">
    <location>
        <begin position="230"/>
        <end position="249"/>
    </location>
</feature>
<evidence type="ECO:0000313" key="5">
    <source>
        <dbReference type="Proteomes" id="UP000054558"/>
    </source>
</evidence>
<dbReference type="STRING" id="105231.A0A1Y1HJ55"/>
<dbReference type="OMA" id="QHWPTSF"/>
<dbReference type="AlphaFoldDB" id="A0A1Y1HJ55"/>
<evidence type="ECO:0000313" key="4">
    <source>
        <dbReference type="EMBL" id="GAQ78545.1"/>
    </source>
</evidence>
<dbReference type="SUPFAM" id="SSF53927">
    <property type="entry name" value="Cytidine deaminase-like"/>
    <property type="match status" value="1"/>
</dbReference>
<keyword evidence="1" id="KW-0819">tRNA processing</keyword>
<dbReference type="Gene3D" id="3.40.140.10">
    <property type="entry name" value="Cytidine Deaminase, domain 2"/>
    <property type="match status" value="2"/>
</dbReference>
<organism evidence="4 5">
    <name type="scientific">Klebsormidium nitens</name>
    <name type="common">Green alga</name>
    <name type="synonym">Ulothrix nitens</name>
    <dbReference type="NCBI Taxonomy" id="105231"/>
    <lineage>
        <taxon>Eukaryota</taxon>
        <taxon>Viridiplantae</taxon>
        <taxon>Streptophyta</taxon>
        <taxon>Klebsormidiophyceae</taxon>
        <taxon>Klebsormidiales</taxon>
        <taxon>Klebsormidiaceae</taxon>
        <taxon>Klebsormidium</taxon>
    </lineage>
</organism>
<sequence length="500" mass="54002">MDVSQISWTVEEILPEDEEDRGNVPVYAADIPEPKLASPILRALGDAHPLPRLTHVKRIRKTQGPDGAPRMSIVLCPVAEAASRFGSEPVVLPDAVAAVCEKYGLSPFLAEVPGRPARTLEESKDDCQVWPVTFHPNREGAGPVKEELSEEDLRAMWRFMQAALKEAKKAADCGQPANGCVIVDPATHRIVASGFDHSGRPSGHSATMPKGALLKRPQPIISNPPPVRPSLDTAESSLAASATPSAPSDNTIIGGRPLDGACCAQPSEPSVRVIHGGDASERAGPSKLPSAKGCRIQWHPLKHAAIVAVDACARADHEQFPDFGRHSVERSRELEREQDADGSQPAASVSSIQERKLDQGSLVENRSTRTVTESNVTESRSERPLGKTPADIGEEVAENDEKRRKLGSSSLDDTGARAGVFATKPYLCTGFDAYLVREPCTVCAMALVHSRIRRVIYGISNSRTGALGGRYNLQTKKSLNHHYKVFCMKLHESEVKKALC</sequence>
<keyword evidence="5" id="KW-1185">Reference proteome</keyword>
<comment type="similarity">
    <text evidence="2">Belongs to the cytidine and deoxycytidylate deaminase family. ADAT3 subfamily.</text>
</comment>
<dbReference type="GO" id="GO:0002100">
    <property type="term" value="P:tRNA wobble adenosine to inosine editing"/>
    <property type="evidence" value="ECO:0007669"/>
    <property type="project" value="InterPro"/>
</dbReference>
<dbReference type="OrthoDB" id="3180714at2759"/>
<dbReference type="EMBL" id="DF236963">
    <property type="protein sequence ID" value="GAQ78545.1"/>
    <property type="molecule type" value="Genomic_DNA"/>
</dbReference>
<dbReference type="InterPro" id="IPR016193">
    <property type="entry name" value="Cytidine_deaminase-like"/>
</dbReference>
<protein>
    <submittedName>
        <fullName evidence="4">Cytidine deaminase family protein</fullName>
    </submittedName>
</protein>
<feature type="region of interest" description="Disordered" evidence="3">
    <location>
        <begin position="323"/>
        <end position="410"/>
    </location>
</feature>
<proteinExistence type="inferred from homology"/>
<dbReference type="PANTHER" id="PTHR11079:SF156">
    <property type="entry name" value="INACTIVE TRNA-SPECIFIC ADENOSINE DEAMINASE-LIKE PROTEIN 3-RELATED"/>
    <property type="match status" value="1"/>
</dbReference>
<dbReference type="Proteomes" id="UP000054558">
    <property type="component" value="Unassembled WGS sequence"/>
</dbReference>
<evidence type="ECO:0000256" key="1">
    <source>
        <dbReference type="ARBA" id="ARBA00022694"/>
    </source>
</evidence>